<evidence type="ECO:0000256" key="8">
    <source>
        <dbReference type="RuleBase" id="RU365098"/>
    </source>
</evidence>
<dbReference type="Gene3D" id="3.30.70.20">
    <property type="match status" value="1"/>
</dbReference>
<keyword evidence="11" id="KW-1185">Reference proteome</keyword>
<dbReference type="InterPro" id="IPR000813">
    <property type="entry name" value="7Fe_ferredoxin"/>
</dbReference>
<organism evidence="10 11">
    <name type="scientific">Streptomyces albireticuli</name>
    <dbReference type="NCBI Taxonomy" id="1940"/>
    <lineage>
        <taxon>Bacteria</taxon>
        <taxon>Bacillati</taxon>
        <taxon>Actinomycetota</taxon>
        <taxon>Actinomycetes</taxon>
        <taxon>Kitasatosporales</taxon>
        <taxon>Streptomycetaceae</taxon>
        <taxon>Streptomyces</taxon>
    </lineage>
</organism>
<dbReference type="GO" id="GO:0046872">
    <property type="term" value="F:metal ion binding"/>
    <property type="evidence" value="ECO:0007669"/>
    <property type="project" value="UniProtKB-UniRule"/>
</dbReference>
<dbReference type="RefSeq" id="WP_095584268.1">
    <property type="nucleotide sequence ID" value="NZ_JAJQQQ010000014.1"/>
</dbReference>
<sequence length="87" mass="9781">MTYVITQPCIDVKDGACVDVCPVDCIGGENEDRQFYIDPERCVDCDLCATVCPVDAIFREEELPPEWEHFTRVNAEYFTESGKDGAP</sequence>
<dbReference type="InterPro" id="IPR017900">
    <property type="entry name" value="4Fe4S_Fe_S_CS"/>
</dbReference>
<protein>
    <recommendedName>
        <fullName evidence="8">Ferredoxin</fullName>
    </recommendedName>
</protein>
<reference evidence="10 11" key="1">
    <citation type="submission" date="2017-08" db="EMBL/GenBank/DDBJ databases">
        <title>Genome sequence of Streptomyces albireticuli NRRL B-1670.</title>
        <authorList>
            <person name="Graham D.E."/>
            <person name="Mahan K.M."/>
            <person name="Klingeman D.M."/>
            <person name="Hettich R.L."/>
            <person name="Parry R.J."/>
            <person name="Spain J.C."/>
        </authorList>
    </citation>
    <scope>NUCLEOTIDE SEQUENCE [LARGE SCALE GENOMIC DNA]</scope>
    <source>
        <strain evidence="10 11">NRRL B-1670</strain>
    </source>
</reference>
<keyword evidence="8" id="KW-0003">3Fe-4S</keyword>
<dbReference type="AlphaFoldDB" id="A0A2A2D1D5"/>
<keyword evidence="7 8" id="KW-0411">Iron-sulfur</keyword>
<name>A0A2A2D1D5_9ACTN</name>
<gene>
    <name evidence="10" type="ORF">CK936_31050</name>
</gene>
<dbReference type="PRINTS" id="PR00354">
    <property type="entry name" value="7FE8SFRDOXIN"/>
</dbReference>
<evidence type="ECO:0000256" key="7">
    <source>
        <dbReference type="ARBA" id="ARBA00023014"/>
    </source>
</evidence>
<dbReference type="EMBL" id="NSJV01000583">
    <property type="protein sequence ID" value="PAU45150.1"/>
    <property type="molecule type" value="Genomic_DNA"/>
</dbReference>
<dbReference type="PROSITE" id="PS00198">
    <property type="entry name" value="4FE4S_FER_1"/>
    <property type="match status" value="1"/>
</dbReference>
<dbReference type="SUPFAM" id="SSF54862">
    <property type="entry name" value="4Fe-4S ferredoxins"/>
    <property type="match status" value="1"/>
</dbReference>
<evidence type="ECO:0000259" key="9">
    <source>
        <dbReference type="PROSITE" id="PS51379"/>
    </source>
</evidence>
<dbReference type="GO" id="GO:0009055">
    <property type="term" value="F:electron transfer activity"/>
    <property type="evidence" value="ECO:0007669"/>
    <property type="project" value="UniProtKB-UniRule"/>
</dbReference>
<evidence type="ECO:0000313" key="10">
    <source>
        <dbReference type="EMBL" id="PAU45150.1"/>
    </source>
</evidence>
<dbReference type="Proteomes" id="UP000218944">
    <property type="component" value="Unassembled WGS sequence"/>
</dbReference>
<feature type="domain" description="4Fe-4S ferredoxin-type" evidence="9">
    <location>
        <begin position="33"/>
        <end position="62"/>
    </location>
</feature>
<dbReference type="PROSITE" id="PS51379">
    <property type="entry name" value="4FE4S_FER_2"/>
    <property type="match status" value="2"/>
</dbReference>
<evidence type="ECO:0000256" key="1">
    <source>
        <dbReference type="ARBA" id="ARBA00001966"/>
    </source>
</evidence>
<dbReference type="GO" id="GO:0051538">
    <property type="term" value="F:3 iron, 4 sulfur cluster binding"/>
    <property type="evidence" value="ECO:0007669"/>
    <property type="project" value="UniProtKB-UniRule"/>
</dbReference>
<comment type="cofactor">
    <cofactor evidence="8">
        <name>[3Fe-4S] cluster</name>
        <dbReference type="ChEBI" id="CHEBI:21137"/>
    </cofactor>
    <text evidence="8">Binds 1 [3Fe-4S] cluster.</text>
</comment>
<keyword evidence="4 8" id="KW-0479">Metal-binding</keyword>
<dbReference type="InterPro" id="IPR017896">
    <property type="entry name" value="4Fe4S_Fe-S-bd"/>
</dbReference>
<keyword evidence="5 8" id="KW-0249">Electron transport</keyword>
<evidence type="ECO:0000256" key="3">
    <source>
        <dbReference type="ARBA" id="ARBA00022485"/>
    </source>
</evidence>
<evidence type="ECO:0000256" key="6">
    <source>
        <dbReference type="ARBA" id="ARBA00023004"/>
    </source>
</evidence>
<proteinExistence type="predicted"/>
<evidence type="ECO:0000256" key="5">
    <source>
        <dbReference type="ARBA" id="ARBA00022982"/>
    </source>
</evidence>
<evidence type="ECO:0000256" key="4">
    <source>
        <dbReference type="ARBA" id="ARBA00022723"/>
    </source>
</evidence>
<dbReference type="Pfam" id="PF12838">
    <property type="entry name" value="Fer4_7"/>
    <property type="match status" value="1"/>
</dbReference>
<keyword evidence="6 8" id="KW-0408">Iron</keyword>
<keyword evidence="3 8" id="KW-0004">4Fe-4S</keyword>
<dbReference type="GO" id="GO:0051539">
    <property type="term" value="F:4 iron, 4 sulfur cluster binding"/>
    <property type="evidence" value="ECO:0007669"/>
    <property type="project" value="UniProtKB-UniRule"/>
</dbReference>
<comment type="function">
    <text evidence="8">Ferredoxins are iron-sulfur proteins that transfer electrons in a wide variety of metabolic reactions.</text>
</comment>
<evidence type="ECO:0000313" key="11">
    <source>
        <dbReference type="Proteomes" id="UP000218944"/>
    </source>
</evidence>
<comment type="cofactor">
    <cofactor evidence="1 8">
        <name>[4Fe-4S] cluster</name>
        <dbReference type="ChEBI" id="CHEBI:49883"/>
    </cofactor>
</comment>
<dbReference type="InterPro" id="IPR050294">
    <property type="entry name" value="RnfB_subfamily"/>
</dbReference>
<evidence type="ECO:0000256" key="2">
    <source>
        <dbReference type="ARBA" id="ARBA00022448"/>
    </source>
</evidence>
<dbReference type="PANTHER" id="PTHR42859:SF2">
    <property type="entry name" value="FERREDOXIN"/>
    <property type="match status" value="1"/>
</dbReference>
<dbReference type="PANTHER" id="PTHR42859">
    <property type="entry name" value="OXIDOREDUCTASE"/>
    <property type="match status" value="1"/>
</dbReference>
<keyword evidence="2 8" id="KW-0813">Transport</keyword>
<accession>A0A2A2D1D5</accession>
<comment type="caution">
    <text evidence="10">The sequence shown here is derived from an EMBL/GenBank/DDBJ whole genome shotgun (WGS) entry which is preliminary data.</text>
</comment>
<feature type="domain" description="4Fe-4S ferredoxin-type" evidence="9">
    <location>
        <begin position="1"/>
        <end position="31"/>
    </location>
</feature>